<feature type="compositionally biased region" description="Polar residues" evidence="1">
    <location>
        <begin position="21"/>
        <end position="30"/>
    </location>
</feature>
<gene>
    <name evidence="2" type="ORF">MDA_GLEAN10014294</name>
</gene>
<accession>L5MJF1</accession>
<evidence type="ECO:0000313" key="2">
    <source>
        <dbReference type="EMBL" id="ELK38476.1"/>
    </source>
</evidence>
<feature type="compositionally biased region" description="Basic and acidic residues" evidence="1">
    <location>
        <begin position="1"/>
        <end position="10"/>
    </location>
</feature>
<feature type="region of interest" description="Disordered" evidence="1">
    <location>
        <begin position="1"/>
        <end position="51"/>
    </location>
</feature>
<sequence length="82" mass="8610">MELKSPRSDAGRSMGLWPPSSAIQSWTGSALSPGRLHRPAPAQTHRALDRPLLSQQLQVCPGSTTRGCAGEDAMGSSRVPGT</sequence>
<organism evidence="2 3">
    <name type="scientific">Myotis davidii</name>
    <name type="common">David's myotis</name>
    <dbReference type="NCBI Taxonomy" id="225400"/>
    <lineage>
        <taxon>Eukaryota</taxon>
        <taxon>Metazoa</taxon>
        <taxon>Chordata</taxon>
        <taxon>Craniata</taxon>
        <taxon>Vertebrata</taxon>
        <taxon>Euteleostomi</taxon>
        <taxon>Mammalia</taxon>
        <taxon>Eutheria</taxon>
        <taxon>Laurasiatheria</taxon>
        <taxon>Chiroptera</taxon>
        <taxon>Yangochiroptera</taxon>
        <taxon>Vespertilionidae</taxon>
        <taxon>Myotis</taxon>
    </lineage>
</organism>
<evidence type="ECO:0000313" key="3">
    <source>
        <dbReference type="Proteomes" id="UP000010556"/>
    </source>
</evidence>
<proteinExistence type="predicted"/>
<dbReference type="AlphaFoldDB" id="L5MJF1"/>
<dbReference type="Proteomes" id="UP000010556">
    <property type="component" value="Unassembled WGS sequence"/>
</dbReference>
<keyword evidence="3" id="KW-1185">Reference proteome</keyword>
<name>L5MJF1_MYODS</name>
<dbReference type="EMBL" id="KB098932">
    <property type="protein sequence ID" value="ELK38476.1"/>
    <property type="molecule type" value="Genomic_DNA"/>
</dbReference>
<evidence type="ECO:0000256" key="1">
    <source>
        <dbReference type="SAM" id="MobiDB-lite"/>
    </source>
</evidence>
<protein>
    <submittedName>
        <fullName evidence="2">Uncharacterized protein</fullName>
    </submittedName>
</protein>
<reference evidence="3" key="1">
    <citation type="journal article" date="2013" name="Science">
        <title>Comparative analysis of bat genomes provides insight into the evolution of flight and immunity.</title>
        <authorList>
            <person name="Zhang G."/>
            <person name="Cowled C."/>
            <person name="Shi Z."/>
            <person name="Huang Z."/>
            <person name="Bishop-Lilly K.A."/>
            <person name="Fang X."/>
            <person name="Wynne J.W."/>
            <person name="Xiong Z."/>
            <person name="Baker M.L."/>
            <person name="Zhao W."/>
            <person name="Tachedjian M."/>
            <person name="Zhu Y."/>
            <person name="Zhou P."/>
            <person name="Jiang X."/>
            <person name="Ng J."/>
            <person name="Yang L."/>
            <person name="Wu L."/>
            <person name="Xiao J."/>
            <person name="Feng Y."/>
            <person name="Chen Y."/>
            <person name="Sun X."/>
            <person name="Zhang Y."/>
            <person name="Marsh G.A."/>
            <person name="Crameri G."/>
            <person name="Broder C.C."/>
            <person name="Frey K.G."/>
            <person name="Wang L.F."/>
            <person name="Wang J."/>
        </authorList>
    </citation>
    <scope>NUCLEOTIDE SEQUENCE [LARGE SCALE GENOMIC DNA]</scope>
</reference>